<evidence type="ECO:0000256" key="2">
    <source>
        <dbReference type="ARBA" id="ARBA00008332"/>
    </source>
</evidence>
<reference evidence="6 7" key="2">
    <citation type="submission" date="2020-07" db="EMBL/GenBank/DDBJ databases">
        <title>Genome assembly of wild tea tree DASZ reveals pedigree and selection history of tea varieties.</title>
        <authorList>
            <person name="Zhang W."/>
        </authorList>
    </citation>
    <scope>NUCLEOTIDE SEQUENCE [LARGE SCALE GENOMIC DNA]</scope>
    <source>
        <strain evidence="7">cv. G240</strain>
        <tissue evidence="6">Leaf</tissue>
    </source>
</reference>
<feature type="region of interest" description="Disordered" evidence="5">
    <location>
        <begin position="361"/>
        <end position="382"/>
    </location>
</feature>
<comment type="caution">
    <text evidence="6">The sequence shown here is derived from an EMBL/GenBank/DDBJ whole genome shotgun (WGS) entry which is preliminary data.</text>
</comment>
<feature type="compositionally biased region" description="Low complexity" evidence="5">
    <location>
        <begin position="364"/>
        <end position="379"/>
    </location>
</feature>
<feature type="non-terminal residue" evidence="6">
    <location>
        <position position="418"/>
    </location>
</feature>
<keyword evidence="4" id="KW-0597">Phosphoprotein</keyword>
<gene>
    <name evidence="6" type="ORF">HYC85_010939</name>
</gene>
<protein>
    <recommendedName>
        <fullName evidence="8">Myeloid leukemia factor</fullName>
    </recommendedName>
</protein>
<dbReference type="InterPro" id="IPR019376">
    <property type="entry name" value="Myeloid_leukemia_factor"/>
</dbReference>
<evidence type="ECO:0000256" key="4">
    <source>
        <dbReference type="ARBA" id="ARBA00022553"/>
    </source>
</evidence>
<evidence type="ECO:0000256" key="5">
    <source>
        <dbReference type="SAM" id="MobiDB-lite"/>
    </source>
</evidence>
<reference evidence="7" key="1">
    <citation type="journal article" date="2020" name="Nat. Commun.">
        <title>Genome assembly of wild tea tree DASZ reveals pedigree and selection history of tea varieties.</title>
        <authorList>
            <person name="Zhang W."/>
            <person name="Zhang Y."/>
            <person name="Qiu H."/>
            <person name="Guo Y."/>
            <person name="Wan H."/>
            <person name="Zhang X."/>
            <person name="Scossa F."/>
            <person name="Alseekh S."/>
            <person name="Zhang Q."/>
            <person name="Wang P."/>
            <person name="Xu L."/>
            <person name="Schmidt M.H."/>
            <person name="Jia X."/>
            <person name="Li D."/>
            <person name="Zhu A."/>
            <person name="Guo F."/>
            <person name="Chen W."/>
            <person name="Ni D."/>
            <person name="Usadel B."/>
            <person name="Fernie A.R."/>
            <person name="Wen W."/>
        </authorList>
    </citation>
    <scope>NUCLEOTIDE SEQUENCE [LARGE SCALE GENOMIC DNA]</scope>
    <source>
        <strain evidence="7">cv. G240</strain>
    </source>
</reference>
<evidence type="ECO:0000313" key="6">
    <source>
        <dbReference type="EMBL" id="KAF5952995.1"/>
    </source>
</evidence>
<feature type="region of interest" description="Disordered" evidence="5">
    <location>
        <begin position="136"/>
        <end position="203"/>
    </location>
</feature>
<dbReference type="GO" id="GO:0005737">
    <property type="term" value="C:cytoplasm"/>
    <property type="evidence" value="ECO:0007669"/>
    <property type="project" value="UniProtKB-SubCell"/>
</dbReference>
<accession>A0A7J7HKA2</accession>
<keyword evidence="3" id="KW-0963">Cytoplasm</keyword>
<evidence type="ECO:0000313" key="7">
    <source>
        <dbReference type="Proteomes" id="UP000593564"/>
    </source>
</evidence>
<dbReference type="Proteomes" id="UP000593564">
    <property type="component" value="Unassembled WGS sequence"/>
</dbReference>
<evidence type="ECO:0000256" key="3">
    <source>
        <dbReference type="ARBA" id="ARBA00022490"/>
    </source>
</evidence>
<keyword evidence="7" id="KW-1185">Reference proteome</keyword>
<sequence length="418" mass="46038">ISVSFALSFINPHHPINCISSRHFCLRNSYFVIIDCCRIFLTLCLVPEKISVKQREFRLGLNFSEASKKLLEMQRDREVREGSINSGGLFDSFGSFGGLGRQRSMMSSIFRGRDPFDDPFFTCPFDSMFGPSMFSSGSPFRDSPQVGGSKGPVIEELNTDDEEEQVDNMGAQEDKEKVKKNNGSNKAPNVEHPDDEADERKSKDVTYRTDYNKVAVTKPQAQSVSFQKVTYGGINGAYYTATTTRKTGGDAVVLEECKQADKTTGQATHRISRGIHDKGHSVTRKLNSDGKVDTMQALHNLNEGLFLLSIVTTCIPYITLLSKTEDLYCGVVSDELAGFEQSWKGNAERHLPGWDDRVNFNGTAGASSSGQRGRASGSSWPLPIEGFPARTRTMGAYGDARTSSSGGRPKKVVTINIE</sequence>
<feature type="compositionally biased region" description="Acidic residues" evidence="5">
    <location>
        <begin position="157"/>
        <end position="166"/>
    </location>
</feature>
<evidence type="ECO:0008006" key="8">
    <source>
        <dbReference type="Google" id="ProtNLM"/>
    </source>
</evidence>
<dbReference type="Pfam" id="PF10248">
    <property type="entry name" value="Mlf1IP"/>
    <property type="match status" value="1"/>
</dbReference>
<evidence type="ECO:0000256" key="1">
    <source>
        <dbReference type="ARBA" id="ARBA00004496"/>
    </source>
</evidence>
<comment type="similarity">
    <text evidence="2">Belongs to the MLF family.</text>
</comment>
<proteinExistence type="inferred from homology"/>
<comment type="subcellular location">
    <subcellularLocation>
        <location evidence="1">Cytoplasm</location>
    </subcellularLocation>
</comment>
<dbReference type="PANTHER" id="PTHR13105">
    <property type="entry name" value="MYELOID LEUKEMIA FACTOR"/>
    <property type="match status" value="1"/>
</dbReference>
<dbReference type="EMBL" id="JACBKZ010000004">
    <property type="protein sequence ID" value="KAF5952995.1"/>
    <property type="molecule type" value="Genomic_DNA"/>
</dbReference>
<dbReference type="AlphaFoldDB" id="A0A7J7HKA2"/>
<organism evidence="6 7">
    <name type="scientific">Camellia sinensis</name>
    <name type="common">Tea plant</name>
    <name type="synonym">Thea sinensis</name>
    <dbReference type="NCBI Taxonomy" id="4442"/>
    <lineage>
        <taxon>Eukaryota</taxon>
        <taxon>Viridiplantae</taxon>
        <taxon>Streptophyta</taxon>
        <taxon>Embryophyta</taxon>
        <taxon>Tracheophyta</taxon>
        <taxon>Spermatophyta</taxon>
        <taxon>Magnoliopsida</taxon>
        <taxon>eudicotyledons</taxon>
        <taxon>Gunneridae</taxon>
        <taxon>Pentapetalae</taxon>
        <taxon>asterids</taxon>
        <taxon>Ericales</taxon>
        <taxon>Theaceae</taxon>
        <taxon>Camellia</taxon>
    </lineage>
</organism>
<name>A0A7J7HKA2_CAMSI</name>
<feature type="region of interest" description="Disordered" evidence="5">
    <location>
        <begin position="395"/>
        <end position="418"/>
    </location>
</feature>